<dbReference type="PANTHER" id="PTHR42941:SF1">
    <property type="entry name" value="SLL1037 PROTEIN"/>
    <property type="match status" value="1"/>
</dbReference>
<dbReference type="EMBL" id="JEMX01000060">
    <property type="protein sequence ID" value="EXI79166.1"/>
    <property type="molecule type" value="Genomic_DNA"/>
</dbReference>
<dbReference type="PATRIC" id="fig|1454003.3.peg.2616"/>
<protein>
    <submittedName>
        <fullName evidence="1">TRAP transporter solute receptor, TAXI family</fullName>
    </submittedName>
</protein>
<evidence type="ECO:0000313" key="2">
    <source>
        <dbReference type="Proteomes" id="UP000021816"/>
    </source>
</evidence>
<dbReference type="CDD" id="cd13568">
    <property type="entry name" value="PBP2_TAXI_TRAP_like_3"/>
    <property type="match status" value="1"/>
</dbReference>
<dbReference type="SUPFAM" id="SSF53850">
    <property type="entry name" value="Periplasmic binding protein-like II"/>
    <property type="match status" value="1"/>
</dbReference>
<evidence type="ECO:0000313" key="1">
    <source>
        <dbReference type="EMBL" id="EXI79166.1"/>
    </source>
</evidence>
<dbReference type="NCBIfam" id="TIGR02122">
    <property type="entry name" value="TRAP_TAXI"/>
    <property type="match status" value="1"/>
</dbReference>
<dbReference type="Gene3D" id="3.40.190.10">
    <property type="entry name" value="Periplasmic binding protein-like II"/>
    <property type="match status" value="2"/>
</dbReference>
<dbReference type="InterPro" id="IPR011852">
    <property type="entry name" value="TRAP_TAXI"/>
</dbReference>
<dbReference type="Pfam" id="PF16868">
    <property type="entry name" value="NMT1_3"/>
    <property type="match status" value="1"/>
</dbReference>
<dbReference type="PANTHER" id="PTHR42941">
    <property type="entry name" value="SLL1037 PROTEIN"/>
    <property type="match status" value="1"/>
</dbReference>
<dbReference type="STRING" id="1454003.AW10_02562"/>
<name>A0A011NUY0_9PROT</name>
<sequence length="317" mass="34054">MAVVLVTVVVLGGEAGAAEKQETVTIASGRVGGLYHPVGGVICKLAQESLDRHGASCTVDISGGSIPNIKDLRKGKVDLAMVQSDLQQDAFAGTGPFADEGPFEKLRSVFALYVEHFTVVAREDKDIETFEDLKGKRVYVGGTTSSRRDAADVLMEAHGWTGEEVSFVSEFKGANLAEALCEDEFDAFVYTIGYPNPTVRETTMLCDANLVKVADPILEKLNRENPFYVGSVIPGGTYRGNPRDVPTVGVVATLVTTAEVPPEVIYEITKAYFENLGLLQALSPLFLSLTKTEMVKTGLAAPIHEGALKYFSEVGLK</sequence>
<reference evidence="1 2" key="1">
    <citation type="submission" date="2014-02" db="EMBL/GenBank/DDBJ databases">
        <title>Expanding our view of genomic diversity in Candidatus Accumulibacter clades.</title>
        <authorList>
            <person name="Skennerton C.T."/>
            <person name="Barr J.J."/>
            <person name="Slater F.R."/>
            <person name="Bond P.L."/>
            <person name="Tyson G.W."/>
        </authorList>
    </citation>
    <scope>NUCLEOTIDE SEQUENCE [LARGE SCALE GENOMIC DNA]</scope>
    <source>
        <strain evidence="2">BA-92</strain>
    </source>
</reference>
<keyword evidence="1" id="KW-0675">Receptor</keyword>
<accession>A0A011NUY0</accession>
<organism evidence="1 2">
    <name type="scientific">Candidatus Accumulibacter appositus</name>
    <dbReference type="NCBI Taxonomy" id="1454003"/>
    <lineage>
        <taxon>Bacteria</taxon>
        <taxon>Pseudomonadati</taxon>
        <taxon>Pseudomonadota</taxon>
        <taxon>Betaproteobacteria</taxon>
        <taxon>Candidatus Accumulibacter</taxon>
    </lineage>
</organism>
<proteinExistence type="predicted"/>
<dbReference type="AlphaFoldDB" id="A0A011NUY0"/>
<gene>
    <name evidence="1" type="ORF">AW10_02562</name>
</gene>
<dbReference type="Proteomes" id="UP000021816">
    <property type="component" value="Unassembled WGS sequence"/>
</dbReference>
<comment type="caution">
    <text evidence="1">The sequence shown here is derived from an EMBL/GenBank/DDBJ whole genome shotgun (WGS) entry which is preliminary data.</text>
</comment>